<dbReference type="NCBIfam" id="TIGR01843">
    <property type="entry name" value="type_I_hlyD"/>
    <property type="match status" value="1"/>
</dbReference>
<comment type="subcellular location">
    <subcellularLocation>
        <location evidence="1 9">Cell inner membrane</location>
        <topology evidence="1 9">Single-pass membrane protein</topology>
    </subcellularLocation>
</comment>
<evidence type="ECO:0000256" key="3">
    <source>
        <dbReference type="ARBA" id="ARBA00022448"/>
    </source>
</evidence>
<evidence type="ECO:0000256" key="7">
    <source>
        <dbReference type="ARBA" id="ARBA00022989"/>
    </source>
</evidence>
<evidence type="ECO:0000256" key="6">
    <source>
        <dbReference type="ARBA" id="ARBA00022692"/>
    </source>
</evidence>
<gene>
    <name evidence="13" type="primary">hlyD</name>
    <name evidence="13" type="ORF">ROA7745_00496</name>
</gene>
<keyword evidence="10" id="KW-0175">Coiled coil</keyword>
<keyword evidence="3 9" id="KW-0813">Transport</keyword>
<sequence length="442" mass="48547">MVSKSLRSKPRGVFGSAEIRGARRGTSIAGIVILSVTALLTGAISLAAVTNVPELVRAHGTLIPLGHFRQVQAPEQGVVTQVLVEEGHHVGKNQVLTILSSPELEQALNEVRREQRAMKVRLQNLHMILETGQNWSDITDVELTTSDSVDWSYAKSQLELFAAQQTVQLSLRQHLQATVETLKSARGLTKNRVATRVERVERAEKLFESNLTRRRDLELQRDGLDQLRADLIDIEIQLAQAKKELGGVSATLEQNLISLLEQTSKEKFDLEDRLEALVVQAQALEKRLQTLQIRAPEAGVIHAVGFPNAGEVIAAGTTLFEVMPSVNRLVAQLKIDPVDIGHIRLGDSVALKFDTFDARRFGQLDGNITAISPNSVIDEQTGLGHFRATVALEQMSIGAGIWERPLQVGMGASAEIVTDERTVLAYLIKPINRSLTNAFGER</sequence>
<evidence type="ECO:0000256" key="2">
    <source>
        <dbReference type="ARBA" id="ARBA00009477"/>
    </source>
</evidence>
<dbReference type="GO" id="GO:0005886">
    <property type="term" value="C:plasma membrane"/>
    <property type="evidence" value="ECO:0007669"/>
    <property type="project" value="UniProtKB-SubCell"/>
</dbReference>
<dbReference type="PRINTS" id="PR01490">
    <property type="entry name" value="RTXTOXIND"/>
</dbReference>
<accession>A0A1X7BN32</accession>
<name>A0A1X7BN32_9RHOB</name>
<feature type="transmembrane region" description="Helical" evidence="9">
    <location>
        <begin position="28"/>
        <end position="49"/>
    </location>
</feature>
<dbReference type="InterPro" id="IPR058982">
    <property type="entry name" value="Beta-barrel_AprE"/>
</dbReference>
<dbReference type="GO" id="GO:0015031">
    <property type="term" value="P:protein transport"/>
    <property type="evidence" value="ECO:0007669"/>
    <property type="project" value="InterPro"/>
</dbReference>
<keyword evidence="14" id="KW-1185">Reference proteome</keyword>
<dbReference type="SUPFAM" id="SSF56954">
    <property type="entry name" value="Outer membrane efflux proteins (OEP)"/>
    <property type="match status" value="1"/>
</dbReference>
<dbReference type="Gene3D" id="2.40.30.170">
    <property type="match status" value="1"/>
</dbReference>
<evidence type="ECO:0000256" key="1">
    <source>
        <dbReference type="ARBA" id="ARBA00004377"/>
    </source>
</evidence>
<evidence type="ECO:0000313" key="14">
    <source>
        <dbReference type="Proteomes" id="UP000193224"/>
    </source>
</evidence>
<dbReference type="InterPro" id="IPR010129">
    <property type="entry name" value="T1SS_HlyD"/>
</dbReference>
<organism evidence="13 14">
    <name type="scientific">Roseovarius aestuarii</name>
    <dbReference type="NCBI Taxonomy" id="475083"/>
    <lineage>
        <taxon>Bacteria</taxon>
        <taxon>Pseudomonadati</taxon>
        <taxon>Pseudomonadota</taxon>
        <taxon>Alphaproteobacteria</taxon>
        <taxon>Rhodobacterales</taxon>
        <taxon>Roseobacteraceae</taxon>
        <taxon>Roseovarius</taxon>
    </lineage>
</organism>
<evidence type="ECO:0000256" key="9">
    <source>
        <dbReference type="RuleBase" id="RU365093"/>
    </source>
</evidence>
<keyword evidence="6 9" id="KW-0812">Transmembrane</keyword>
<keyword evidence="8 9" id="KW-0472">Membrane</keyword>
<evidence type="ECO:0000259" key="12">
    <source>
        <dbReference type="Pfam" id="PF26002"/>
    </source>
</evidence>
<dbReference type="OrthoDB" id="9810980at2"/>
<reference evidence="13 14" key="1">
    <citation type="submission" date="2017-03" db="EMBL/GenBank/DDBJ databases">
        <authorList>
            <person name="Afonso C.L."/>
            <person name="Miller P.J."/>
            <person name="Scott M.A."/>
            <person name="Spackman E."/>
            <person name="Goraichik I."/>
            <person name="Dimitrov K.M."/>
            <person name="Suarez D.L."/>
            <person name="Swayne D.E."/>
        </authorList>
    </citation>
    <scope>NUCLEOTIDE SEQUENCE [LARGE SCALE GENOMIC DNA]</scope>
    <source>
        <strain evidence="13 14">CECT 7745</strain>
    </source>
</reference>
<keyword evidence="4 9" id="KW-1003">Cell membrane</keyword>
<dbReference type="InterPro" id="IPR058647">
    <property type="entry name" value="BSH_CzcB-like"/>
</dbReference>
<feature type="domain" description="CzcB-like barrel-sandwich hybrid" evidence="11">
    <location>
        <begin position="70"/>
        <end position="322"/>
    </location>
</feature>
<dbReference type="PANTHER" id="PTHR30386:SF28">
    <property type="entry name" value="EXPORTED PROTEIN"/>
    <property type="match status" value="1"/>
</dbReference>
<evidence type="ECO:0000256" key="4">
    <source>
        <dbReference type="ARBA" id="ARBA00022475"/>
    </source>
</evidence>
<dbReference type="SUPFAM" id="SSF51230">
    <property type="entry name" value="Single hybrid motif"/>
    <property type="match status" value="1"/>
</dbReference>
<feature type="coiled-coil region" evidence="10">
    <location>
        <begin position="224"/>
        <end position="294"/>
    </location>
</feature>
<dbReference type="InterPro" id="IPR011053">
    <property type="entry name" value="Single_hybrid_motif"/>
</dbReference>
<evidence type="ECO:0000256" key="10">
    <source>
        <dbReference type="SAM" id="Coils"/>
    </source>
</evidence>
<evidence type="ECO:0000259" key="11">
    <source>
        <dbReference type="Pfam" id="PF25973"/>
    </source>
</evidence>
<evidence type="ECO:0000256" key="8">
    <source>
        <dbReference type="ARBA" id="ARBA00023136"/>
    </source>
</evidence>
<keyword evidence="7 9" id="KW-1133">Transmembrane helix</keyword>
<dbReference type="AlphaFoldDB" id="A0A1X7BN32"/>
<dbReference type="PANTHER" id="PTHR30386">
    <property type="entry name" value="MEMBRANE FUSION SUBUNIT OF EMRAB-TOLC MULTIDRUG EFFLUX PUMP"/>
    <property type="match status" value="1"/>
</dbReference>
<dbReference type="EMBL" id="FWXB01000001">
    <property type="protein sequence ID" value="SMC10689.1"/>
    <property type="molecule type" value="Genomic_DNA"/>
</dbReference>
<evidence type="ECO:0000313" key="13">
    <source>
        <dbReference type="EMBL" id="SMC10689.1"/>
    </source>
</evidence>
<dbReference type="Gene3D" id="2.40.50.100">
    <property type="match status" value="1"/>
</dbReference>
<dbReference type="InterPro" id="IPR050739">
    <property type="entry name" value="MFP"/>
</dbReference>
<dbReference type="Pfam" id="PF25973">
    <property type="entry name" value="BSH_CzcB"/>
    <property type="match status" value="1"/>
</dbReference>
<proteinExistence type="inferred from homology"/>
<comment type="similarity">
    <text evidence="2 9">Belongs to the membrane fusion protein (MFP) (TC 8.A.1) family.</text>
</comment>
<keyword evidence="5 9" id="KW-0997">Cell inner membrane</keyword>
<dbReference type="Pfam" id="PF26002">
    <property type="entry name" value="Beta-barrel_AprE"/>
    <property type="match status" value="1"/>
</dbReference>
<protein>
    <recommendedName>
        <fullName evidence="9">Membrane fusion protein (MFP) family protein</fullName>
    </recommendedName>
</protein>
<evidence type="ECO:0000256" key="5">
    <source>
        <dbReference type="ARBA" id="ARBA00022519"/>
    </source>
</evidence>
<feature type="domain" description="AprE-like beta-barrel" evidence="12">
    <location>
        <begin position="329"/>
        <end position="418"/>
    </location>
</feature>
<dbReference type="Proteomes" id="UP000193224">
    <property type="component" value="Unassembled WGS sequence"/>
</dbReference>